<accession>A0A4Z1NZD5</accession>
<dbReference type="EMBL" id="SNSC02000018">
    <property type="protein sequence ID" value="TID16584.1"/>
    <property type="molecule type" value="Genomic_DNA"/>
</dbReference>
<dbReference type="Proteomes" id="UP000298493">
    <property type="component" value="Unassembled WGS sequence"/>
</dbReference>
<organism evidence="1 2">
    <name type="scientific">Venturia nashicola</name>
    <dbReference type="NCBI Taxonomy" id="86259"/>
    <lineage>
        <taxon>Eukaryota</taxon>
        <taxon>Fungi</taxon>
        <taxon>Dikarya</taxon>
        <taxon>Ascomycota</taxon>
        <taxon>Pezizomycotina</taxon>
        <taxon>Dothideomycetes</taxon>
        <taxon>Pleosporomycetidae</taxon>
        <taxon>Venturiales</taxon>
        <taxon>Venturiaceae</taxon>
        <taxon>Venturia</taxon>
    </lineage>
</organism>
<dbReference type="AlphaFoldDB" id="A0A4Z1NZD5"/>
<comment type="caution">
    <text evidence="1">The sequence shown here is derived from an EMBL/GenBank/DDBJ whole genome shotgun (WGS) entry which is preliminary data.</text>
</comment>
<protein>
    <submittedName>
        <fullName evidence="1">Uncharacterized protein</fullName>
    </submittedName>
</protein>
<evidence type="ECO:0000313" key="1">
    <source>
        <dbReference type="EMBL" id="TID16584.1"/>
    </source>
</evidence>
<reference evidence="1 2" key="1">
    <citation type="submission" date="2019-04" db="EMBL/GenBank/DDBJ databases">
        <title>High contiguity whole genome sequence and gene annotation resource for two Venturia nashicola isolates.</title>
        <authorList>
            <person name="Prokchorchik M."/>
            <person name="Won K."/>
            <person name="Lee Y."/>
            <person name="Choi E.D."/>
            <person name="Segonzac C."/>
            <person name="Sohn K.H."/>
        </authorList>
    </citation>
    <scope>NUCLEOTIDE SEQUENCE [LARGE SCALE GENOMIC DNA]</scope>
    <source>
        <strain evidence="1 2">PRI2</strain>
    </source>
</reference>
<evidence type="ECO:0000313" key="2">
    <source>
        <dbReference type="Proteomes" id="UP000298493"/>
    </source>
</evidence>
<gene>
    <name evidence="1" type="ORF">E6O75_ATG11702</name>
</gene>
<name>A0A4Z1NZD5_9PEZI</name>
<proteinExistence type="predicted"/>
<sequence length="92" mass="10309">MVGKLFGAADMGTHCTQPFAETTYVPISIVVSPALVRAEDKDSQGRCPVQEEDLDESTTKARFFVSKRSDDLISEIWKNYLALTKKRALKWA</sequence>
<keyword evidence="2" id="KW-1185">Reference proteome</keyword>